<evidence type="ECO:0000259" key="3">
    <source>
        <dbReference type="Pfam" id="PF13649"/>
    </source>
</evidence>
<name>A0A1L9TE32_9EURO</name>
<dbReference type="SUPFAM" id="SSF53335">
    <property type="entry name" value="S-adenosyl-L-methionine-dependent methyltransferases"/>
    <property type="match status" value="2"/>
</dbReference>
<dbReference type="Gene3D" id="3.40.50.150">
    <property type="entry name" value="Vaccinia Virus protein VP39"/>
    <property type="match status" value="2"/>
</dbReference>
<dbReference type="PANTHER" id="PTHR43861:SF1">
    <property type="entry name" value="TRANS-ACONITATE 2-METHYLTRANSFERASE"/>
    <property type="match status" value="1"/>
</dbReference>
<evidence type="ECO:0000256" key="2">
    <source>
        <dbReference type="ARBA" id="ARBA00022679"/>
    </source>
</evidence>
<evidence type="ECO:0000313" key="5">
    <source>
        <dbReference type="Proteomes" id="UP000184356"/>
    </source>
</evidence>
<dbReference type="GeneID" id="63765708"/>
<dbReference type="Pfam" id="PF13649">
    <property type="entry name" value="Methyltransf_25"/>
    <property type="match status" value="1"/>
</dbReference>
<dbReference type="STRING" id="1036612.A0A1L9TE32"/>
<dbReference type="RefSeq" id="XP_040701369.1">
    <property type="nucleotide sequence ID" value="XM_040849635.1"/>
</dbReference>
<evidence type="ECO:0000313" key="4">
    <source>
        <dbReference type="EMBL" id="OJJ57563.1"/>
    </source>
</evidence>
<dbReference type="PANTHER" id="PTHR43861">
    <property type="entry name" value="TRANS-ACONITATE 2-METHYLTRANSFERASE-RELATED"/>
    <property type="match status" value="1"/>
</dbReference>
<evidence type="ECO:0000256" key="1">
    <source>
        <dbReference type="ARBA" id="ARBA00022603"/>
    </source>
</evidence>
<dbReference type="EMBL" id="KV878588">
    <property type="protein sequence ID" value="OJJ57563.1"/>
    <property type="molecule type" value="Genomic_DNA"/>
</dbReference>
<keyword evidence="1" id="KW-0489">Methyltransferase</keyword>
<protein>
    <recommendedName>
        <fullName evidence="3">Methyltransferase domain-containing protein</fullName>
    </recommendedName>
</protein>
<organism evidence="4 5">
    <name type="scientific">Aspergillus sydowii CBS 593.65</name>
    <dbReference type="NCBI Taxonomy" id="1036612"/>
    <lineage>
        <taxon>Eukaryota</taxon>
        <taxon>Fungi</taxon>
        <taxon>Dikarya</taxon>
        <taxon>Ascomycota</taxon>
        <taxon>Pezizomycotina</taxon>
        <taxon>Eurotiomycetes</taxon>
        <taxon>Eurotiomycetidae</taxon>
        <taxon>Eurotiales</taxon>
        <taxon>Aspergillaceae</taxon>
        <taxon>Aspergillus</taxon>
        <taxon>Aspergillus subgen. Nidulantes</taxon>
    </lineage>
</organism>
<keyword evidence="5" id="KW-1185">Reference proteome</keyword>
<dbReference type="CDD" id="cd02440">
    <property type="entry name" value="AdoMet_MTases"/>
    <property type="match status" value="1"/>
</dbReference>
<dbReference type="Proteomes" id="UP000184356">
    <property type="component" value="Unassembled WGS sequence"/>
</dbReference>
<reference evidence="5" key="1">
    <citation type="journal article" date="2017" name="Genome Biol.">
        <title>Comparative genomics reveals high biological diversity and specific adaptations in the industrially and medically important fungal genus Aspergillus.</title>
        <authorList>
            <person name="de Vries R.P."/>
            <person name="Riley R."/>
            <person name="Wiebenga A."/>
            <person name="Aguilar-Osorio G."/>
            <person name="Amillis S."/>
            <person name="Uchima C.A."/>
            <person name="Anderluh G."/>
            <person name="Asadollahi M."/>
            <person name="Askin M."/>
            <person name="Barry K."/>
            <person name="Battaglia E."/>
            <person name="Bayram O."/>
            <person name="Benocci T."/>
            <person name="Braus-Stromeyer S.A."/>
            <person name="Caldana C."/>
            <person name="Canovas D."/>
            <person name="Cerqueira G.C."/>
            <person name="Chen F."/>
            <person name="Chen W."/>
            <person name="Choi C."/>
            <person name="Clum A."/>
            <person name="Dos Santos R.A."/>
            <person name="Damasio A.R."/>
            <person name="Diallinas G."/>
            <person name="Emri T."/>
            <person name="Fekete E."/>
            <person name="Flipphi M."/>
            <person name="Freyberg S."/>
            <person name="Gallo A."/>
            <person name="Gournas C."/>
            <person name="Habgood R."/>
            <person name="Hainaut M."/>
            <person name="Harispe M.L."/>
            <person name="Henrissat B."/>
            <person name="Hilden K.S."/>
            <person name="Hope R."/>
            <person name="Hossain A."/>
            <person name="Karabika E."/>
            <person name="Karaffa L."/>
            <person name="Karanyi Z."/>
            <person name="Krasevec N."/>
            <person name="Kuo A."/>
            <person name="Kusch H."/>
            <person name="LaButti K."/>
            <person name="Lagendijk E.L."/>
            <person name="Lapidus A."/>
            <person name="Levasseur A."/>
            <person name="Lindquist E."/>
            <person name="Lipzen A."/>
            <person name="Logrieco A.F."/>
            <person name="MacCabe A."/>
            <person name="Maekelae M.R."/>
            <person name="Malavazi I."/>
            <person name="Melin P."/>
            <person name="Meyer V."/>
            <person name="Mielnichuk N."/>
            <person name="Miskei M."/>
            <person name="Molnar A.P."/>
            <person name="Mule G."/>
            <person name="Ngan C.Y."/>
            <person name="Orejas M."/>
            <person name="Orosz E."/>
            <person name="Ouedraogo J.P."/>
            <person name="Overkamp K.M."/>
            <person name="Park H.-S."/>
            <person name="Perrone G."/>
            <person name="Piumi F."/>
            <person name="Punt P.J."/>
            <person name="Ram A.F."/>
            <person name="Ramon A."/>
            <person name="Rauscher S."/>
            <person name="Record E."/>
            <person name="Riano-Pachon D.M."/>
            <person name="Robert V."/>
            <person name="Roehrig J."/>
            <person name="Ruller R."/>
            <person name="Salamov A."/>
            <person name="Salih N.S."/>
            <person name="Samson R.A."/>
            <person name="Sandor E."/>
            <person name="Sanguinetti M."/>
            <person name="Schuetze T."/>
            <person name="Sepcic K."/>
            <person name="Shelest E."/>
            <person name="Sherlock G."/>
            <person name="Sophianopoulou V."/>
            <person name="Squina F.M."/>
            <person name="Sun H."/>
            <person name="Susca A."/>
            <person name="Todd R.B."/>
            <person name="Tsang A."/>
            <person name="Unkles S.E."/>
            <person name="van de Wiele N."/>
            <person name="van Rossen-Uffink D."/>
            <person name="Oliveira J.V."/>
            <person name="Vesth T.C."/>
            <person name="Visser J."/>
            <person name="Yu J.-H."/>
            <person name="Zhou M."/>
            <person name="Andersen M.R."/>
            <person name="Archer D.B."/>
            <person name="Baker S.E."/>
            <person name="Benoit I."/>
            <person name="Brakhage A.A."/>
            <person name="Braus G.H."/>
            <person name="Fischer R."/>
            <person name="Frisvad J.C."/>
            <person name="Goldman G.H."/>
            <person name="Houbraken J."/>
            <person name="Oakley B."/>
            <person name="Pocsi I."/>
            <person name="Scazzocchio C."/>
            <person name="Seiboth B."/>
            <person name="vanKuyk P.A."/>
            <person name="Wortman J."/>
            <person name="Dyer P.S."/>
            <person name="Grigoriev I.V."/>
        </authorList>
    </citation>
    <scope>NUCLEOTIDE SEQUENCE [LARGE SCALE GENOMIC DNA]</scope>
    <source>
        <strain evidence="5">CBS 593.65</strain>
    </source>
</reference>
<proteinExistence type="predicted"/>
<accession>A0A1L9TE32</accession>
<sequence length="491" mass="54180">MATVQNVRMVTGRSGAPLGKRYEDAYLDSPNLHDVVRNALSTLPPRSRVLDVGCGTGKPVADMVARAGHSVHGIDIAEEMVGIAREQVHGTEGCPATFEKADMRTYTPPSPSPRPIDAVFAVFSLFQISPSDTYSMVFRFVEWLRPGGVLVLGVTPSSVLEEGQGTYDSFWDCVRGVERPWMTRVTRETFLSEARWREVLGQAGFSVEVERTFRFVPRDEQHRCEEVHSLIRARKMEVDSLCGPFPLPDKHVVVLPGLDQQGWTALQRRLVVDKGQASILVHMAKSQRILEVGGGLRPFLDASQMSIKDPIRSLFTHPGTLPFAEDEFDAVYSFMALDTVPNLQTDLSELARVTALSSPTANITIIQGAPDNEVIRLLNNALRLPLNSGSEDGQQYPSHHGYLLHRAKKVLSECGFGSISLHRVRAKYTFSGHDPVSEAAGAVAASWFGDDNKNLAEVEEALVPHLRNLFTEHPGVLKNDLVMLVARPVQN</sequence>
<keyword evidence="2" id="KW-0808">Transferase</keyword>
<dbReference type="InterPro" id="IPR029063">
    <property type="entry name" value="SAM-dependent_MTases_sf"/>
</dbReference>
<dbReference type="VEuPathDB" id="FungiDB:ASPSYDRAFT_59072"/>
<dbReference type="GO" id="GO:0008168">
    <property type="term" value="F:methyltransferase activity"/>
    <property type="evidence" value="ECO:0007669"/>
    <property type="project" value="UniProtKB-KW"/>
</dbReference>
<dbReference type="GO" id="GO:0032259">
    <property type="term" value="P:methylation"/>
    <property type="evidence" value="ECO:0007669"/>
    <property type="project" value="UniProtKB-KW"/>
</dbReference>
<gene>
    <name evidence="4" type="ORF">ASPSYDRAFT_59072</name>
</gene>
<dbReference type="InterPro" id="IPR041698">
    <property type="entry name" value="Methyltransf_25"/>
</dbReference>
<dbReference type="OrthoDB" id="540004at2759"/>
<feature type="domain" description="Methyltransferase" evidence="3">
    <location>
        <begin position="49"/>
        <end position="148"/>
    </location>
</feature>
<dbReference type="AlphaFoldDB" id="A0A1L9TE32"/>